<evidence type="ECO:0000313" key="3">
    <source>
        <dbReference type="Proteomes" id="UP000183015"/>
    </source>
</evidence>
<dbReference type="AlphaFoldDB" id="A0A1H7NPB4"/>
<evidence type="ECO:0000256" key="1">
    <source>
        <dbReference type="SAM" id="MobiDB-lite"/>
    </source>
</evidence>
<gene>
    <name evidence="2" type="ORF">SAMN05414137_10714</name>
</gene>
<dbReference type="STRING" id="235985.SAMN05414137_10714"/>
<accession>A0A1H7NPB4</accession>
<reference evidence="3" key="1">
    <citation type="submission" date="2016-10" db="EMBL/GenBank/DDBJ databases">
        <authorList>
            <person name="Varghese N."/>
        </authorList>
    </citation>
    <scope>NUCLEOTIDE SEQUENCE [LARGE SCALE GENOMIC DNA]</scope>
    <source>
        <strain evidence="3">DSM 45096 / BCRC 16803 / CGMCC 4.1857 / CIP 109030 / JCM 12277 / KCTC 19219 / NBRC 100920 / 33214</strain>
    </source>
</reference>
<keyword evidence="3" id="KW-1185">Reference proteome</keyword>
<dbReference type="EMBL" id="FOAZ01000007">
    <property type="protein sequence ID" value="SEL25363.1"/>
    <property type="molecule type" value="Genomic_DNA"/>
</dbReference>
<dbReference type="RefSeq" id="WP_042444918.1">
    <property type="nucleotide sequence ID" value="NZ_BBPN01000008.1"/>
</dbReference>
<dbReference type="Proteomes" id="UP000183015">
    <property type="component" value="Unassembled WGS sequence"/>
</dbReference>
<proteinExistence type="predicted"/>
<sequence length="86" mass="9288">MSRSDLPGDLPGGLLGALRADPLEPGLARMEAPDRPRLIQQLTADGWRPCAVAPDLRTAYDSLYRPPPPGTGRHRAPDLQSPPRTP</sequence>
<organism evidence="2 3">
    <name type="scientific">Streptacidiphilus jiangxiensis</name>
    <dbReference type="NCBI Taxonomy" id="235985"/>
    <lineage>
        <taxon>Bacteria</taxon>
        <taxon>Bacillati</taxon>
        <taxon>Actinomycetota</taxon>
        <taxon>Actinomycetes</taxon>
        <taxon>Kitasatosporales</taxon>
        <taxon>Streptomycetaceae</taxon>
        <taxon>Streptacidiphilus</taxon>
    </lineage>
</organism>
<evidence type="ECO:0000313" key="2">
    <source>
        <dbReference type="EMBL" id="SEL25363.1"/>
    </source>
</evidence>
<name>A0A1H7NPB4_STRJI</name>
<protein>
    <submittedName>
        <fullName evidence="2">Uncharacterized protein</fullName>
    </submittedName>
</protein>
<feature type="region of interest" description="Disordered" evidence="1">
    <location>
        <begin position="61"/>
        <end position="86"/>
    </location>
</feature>